<evidence type="ECO:0000259" key="5">
    <source>
        <dbReference type="PROSITE" id="PS50106"/>
    </source>
</evidence>
<dbReference type="EMBL" id="JAPOHA010000003">
    <property type="protein sequence ID" value="MCY1713317.1"/>
    <property type="molecule type" value="Genomic_DNA"/>
</dbReference>
<keyword evidence="1" id="KW-0645">Protease</keyword>
<dbReference type="Gene3D" id="2.30.42.10">
    <property type="match status" value="1"/>
</dbReference>
<feature type="compositionally biased region" description="Basic and acidic residues" evidence="3">
    <location>
        <begin position="1"/>
        <end position="10"/>
    </location>
</feature>
<dbReference type="Pfam" id="PF13365">
    <property type="entry name" value="Trypsin_2"/>
    <property type="match status" value="1"/>
</dbReference>
<dbReference type="CDD" id="cd06779">
    <property type="entry name" value="cpPDZ_Deg_HtrA-like"/>
    <property type="match status" value="1"/>
</dbReference>
<dbReference type="InterPro" id="IPR009003">
    <property type="entry name" value="Peptidase_S1_PA"/>
</dbReference>
<sequence>MYHPFKDNDQSHQNTANTDCKNPDQTQWQGNYYHYSKPQEPTSYSWQQPPAPKPPVYQEHKVKKTGGKKIFVKVVAAVLCCMVISAGSIAGFTALVNNGYIKLGTNGSSTDTPAFTINKVVGSPSNTAAAGELTKQQIAEKVVPSVVCIQNYQIIQNTRYTMGGLTGDGTAKGDDSAVNPTSEGSGIIATGDGYIITNAHVVDGASSLKVILSNGTKYQAKLIGSDSVTDLAVIKIDAKGLTPAEFGSSDQLKVADTVMAIGNPGGMEFNSSVTVGYVSALNREITNSETGYAMKCIQTDAAINPGNSGGALVNMYGQVIGINSSKIVASGYEGLGFAIPINVAQPIISDLKQYGYVKDRAVLGISGQFIDSMTSRFYNLPVGLYVSSVTSPNVTSAGIKKGDVITQIDGKAVTSQNVITSVITAKKPGDTVTLNVTSSLSGQSFTAKVKLSQSTGK</sequence>
<evidence type="ECO:0000313" key="7">
    <source>
        <dbReference type="Proteomes" id="UP001082703"/>
    </source>
</evidence>
<keyword evidence="7" id="KW-1185">Reference proteome</keyword>
<reference evidence="6 7" key="1">
    <citation type="submission" date="2022-11" db="EMBL/GenBank/DDBJ databases">
        <authorList>
            <person name="Caiyu Z."/>
        </authorList>
    </citation>
    <scope>NUCLEOTIDE SEQUENCE [LARGE SCALE GENOMIC DNA]</scope>
    <source>
        <strain evidence="6 7">YR-4</strain>
    </source>
</reference>
<dbReference type="SUPFAM" id="SSF50494">
    <property type="entry name" value="Trypsin-like serine proteases"/>
    <property type="match status" value="1"/>
</dbReference>
<evidence type="ECO:0000256" key="3">
    <source>
        <dbReference type="SAM" id="MobiDB-lite"/>
    </source>
</evidence>
<dbReference type="RefSeq" id="WP_268057325.1">
    <property type="nucleotide sequence ID" value="NZ_JAPOHA010000003.1"/>
</dbReference>
<name>A0ABT4BQY7_9FIRM</name>
<protein>
    <submittedName>
        <fullName evidence="6">Trypsin-like peptidase domain-containing protein</fullName>
    </submittedName>
</protein>
<keyword evidence="4" id="KW-0812">Transmembrane</keyword>
<evidence type="ECO:0000256" key="1">
    <source>
        <dbReference type="ARBA" id="ARBA00022670"/>
    </source>
</evidence>
<feature type="compositionally biased region" description="Polar residues" evidence="3">
    <location>
        <begin position="11"/>
        <end position="30"/>
    </location>
</feature>
<keyword evidence="4" id="KW-1133">Transmembrane helix</keyword>
<feature type="transmembrane region" description="Helical" evidence="4">
    <location>
        <begin position="70"/>
        <end position="96"/>
    </location>
</feature>
<dbReference type="SUPFAM" id="SSF50156">
    <property type="entry name" value="PDZ domain-like"/>
    <property type="match status" value="1"/>
</dbReference>
<comment type="caution">
    <text evidence="6">The sequence shown here is derived from an EMBL/GenBank/DDBJ whole genome shotgun (WGS) entry which is preliminary data.</text>
</comment>
<dbReference type="Pfam" id="PF13180">
    <property type="entry name" value="PDZ_2"/>
    <property type="match status" value="1"/>
</dbReference>
<dbReference type="InterPro" id="IPR001478">
    <property type="entry name" value="PDZ"/>
</dbReference>
<keyword evidence="2" id="KW-0378">Hydrolase</keyword>
<dbReference type="Proteomes" id="UP001082703">
    <property type="component" value="Unassembled WGS sequence"/>
</dbReference>
<dbReference type="PANTHER" id="PTHR43343:SF3">
    <property type="entry name" value="PROTEASE DO-LIKE 8, CHLOROPLASTIC"/>
    <property type="match status" value="1"/>
</dbReference>
<dbReference type="Gene3D" id="2.40.10.120">
    <property type="match status" value="1"/>
</dbReference>
<dbReference type="InterPro" id="IPR051201">
    <property type="entry name" value="Chloro_Bact_Ser_Proteases"/>
</dbReference>
<proteinExistence type="predicted"/>
<feature type="domain" description="PDZ" evidence="5">
    <location>
        <begin position="383"/>
        <end position="440"/>
    </location>
</feature>
<gene>
    <name evidence="6" type="ORF">OUY18_03475</name>
</gene>
<dbReference type="SMART" id="SM00228">
    <property type="entry name" value="PDZ"/>
    <property type="match status" value="1"/>
</dbReference>
<dbReference type="InterPro" id="IPR036034">
    <property type="entry name" value="PDZ_sf"/>
</dbReference>
<evidence type="ECO:0000313" key="6">
    <source>
        <dbReference type="EMBL" id="MCY1713317.1"/>
    </source>
</evidence>
<evidence type="ECO:0000256" key="2">
    <source>
        <dbReference type="ARBA" id="ARBA00022801"/>
    </source>
</evidence>
<organism evidence="6 7">
    <name type="scientific">Caproiciproducens galactitolivorans</name>
    <dbReference type="NCBI Taxonomy" id="642589"/>
    <lineage>
        <taxon>Bacteria</taxon>
        <taxon>Bacillati</taxon>
        <taxon>Bacillota</taxon>
        <taxon>Clostridia</taxon>
        <taxon>Eubacteriales</taxon>
        <taxon>Acutalibacteraceae</taxon>
        <taxon>Caproiciproducens</taxon>
    </lineage>
</organism>
<dbReference type="InterPro" id="IPR001940">
    <property type="entry name" value="Peptidase_S1C"/>
</dbReference>
<dbReference type="PROSITE" id="PS50106">
    <property type="entry name" value="PDZ"/>
    <property type="match status" value="1"/>
</dbReference>
<evidence type="ECO:0000256" key="4">
    <source>
        <dbReference type="SAM" id="Phobius"/>
    </source>
</evidence>
<feature type="region of interest" description="Disordered" evidence="3">
    <location>
        <begin position="1"/>
        <end position="58"/>
    </location>
</feature>
<dbReference type="PANTHER" id="PTHR43343">
    <property type="entry name" value="PEPTIDASE S12"/>
    <property type="match status" value="1"/>
</dbReference>
<keyword evidence="4" id="KW-0472">Membrane</keyword>
<accession>A0ABT4BQY7</accession>
<dbReference type="PRINTS" id="PR00834">
    <property type="entry name" value="PROTEASES2C"/>
</dbReference>
<feature type="compositionally biased region" description="Polar residues" evidence="3">
    <location>
        <begin position="39"/>
        <end position="48"/>
    </location>
</feature>